<keyword evidence="2" id="KW-1185">Reference proteome</keyword>
<reference evidence="1 2" key="1">
    <citation type="submission" date="2023-08" db="EMBL/GenBank/DDBJ databases">
        <title>A Necator americanus chromosomal reference genome.</title>
        <authorList>
            <person name="Ilik V."/>
            <person name="Petrzelkova K.J."/>
            <person name="Pardy F."/>
            <person name="Fuh T."/>
            <person name="Niatou-Singa F.S."/>
            <person name="Gouil Q."/>
            <person name="Baker L."/>
            <person name="Ritchie M.E."/>
            <person name="Jex A.R."/>
            <person name="Gazzola D."/>
            <person name="Li H."/>
            <person name="Toshio Fujiwara R."/>
            <person name="Zhan B."/>
            <person name="Aroian R.V."/>
            <person name="Pafco B."/>
            <person name="Schwarz E.M."/>
        </authorList>
    </citation>
    <scope>NUCLEOTIDE SEQUENCE [LARGE SCALE GENOMIC DNA]</scope>
    <source>
        <strain evidence="1 2">Aroian</strain>
        <tissue evidence="1">Whole animal</tissue>
    </source>
</reference>
<organism evidence="1 2">
    <name type="scientific">Necator americanus</name>
    <name type="common">Human hookworm</name>
    <dbReference type="NCBI Taxonomy" id="51031"/>
    <lineage>
        <taxon>Eukaryota</taxon>
        <taxon>Metazoa</taxon>
        <taxon>Ecdysozoa</taxon>
        <taxon>Nematoda</taxon>
        <taxon>Chromadorea</taxon>
        <taxon>Rhabditida</taxon>
        <taxon>Rhabditina</taxon>
        <taxon>Rhabditomorpha</taxon>
        <taxon>Strongyloidea</taxon>
        <taxon>Ancylostomatidae</taxon>
        <taxon>Bunostominae</taxon>
        <taxon>Necator</taxon>
    </lineage>
</organism>
<accession>A0ABR1C303</accession>
<dbReference type="Proteomes" id="UP001303046">
    <property type="component" value="Unassembled WGS sequence"/>
</dbReference>
<proteinExistence type="predicted"/>
<sequence length="67" mass="7733">MESIRTWFSSISSMPIYRMDKRRSSVPNEALEELYRLLPDGTLKRSLLTQGSHAKVVLITYTIAVQF</sequence>
<name>A0ABR1C303_NECAM</name>
<comment type="caution">
    <text evidence="1">The sequence shown here is derived from an EMBL/GenBank/DDBJ whole genome shotgun (WGS) entry which is preliminary data.</text>
</comment>
<evidence type="ECO:0000313" key="2">
    <source>
        <dbReference type="Proteomes" id="UP001303046"/>
    </source>
</evidence>
<evidence type="ECO:0000313" key="1">
    <source>
        <dbReference type="EMBL" id="KAK6732917.1"/>
    </source>
</evidence>
<dbReference type="EMBL" id="JAVFWL010000002">
    <property type="protein sequence ID" value="KAK6732917.1"/>
    <property type="molecule type" value="Genomic_DNA"/>
</dbReference>
<protein>
    <submittedName>
        <fullName evidence="1">Uncharacterized protein</fullName>
    </submittedName>
</protein>
<gene>
    <name evidence="1" type="primary">Necator_chrII.g4766</name>
    <name evidence="1" type="ORF">RB195_016974</name>
</gene>